<accession>A0ACC0VIB8</accession>
<comment type="caution">
    <text evidence="1">The sequence shown here is derived from an EMBL/GenBank/DDBJ whole genome shotgun (WGS) entry which is preliminary data.</text>
</comment>
<name>A0ACC0VIB8_9STRA</name>
<protein>
    <submittedName>
        <fullName evidence="1">Uncharacterized protein</fullName>
    </submittedName>
</protein>
<keyword evidence="2" id="KW-1185">Reference proteome</keyword>
<evidence type="ECO:0000313" key="2">
    <source>
        <dbReference type="Proteomes" id="UP001163321"/>
    </source>
</evidence>
<gene>
    <name evidence="1" type="ORF">PsorP6_014125</name>
</gene>
<evidence type="ECO:0000313" key="1">
    <source>
        <dbReference type="EMBL" id="KAI9905493.1"/>
    </source>
</evidence>
<sequence length="427" mass="48916">MTHLTETGRHSKRRSKSPYRAKRALFVPSPSPAVSLSRPSLSPASTKGSTDHTLTFLQSARDRNVPVRFGKWSREEDAYLEKLITLFQDGVLAGIEAKTSLRSWLAQMLICCPMRISKKQMSGHQFEGKAKYKRNAHNSEHMTQQQYDAVCNDVWHLRAEFLKAWAKDEYAKRSTRIRAKDTTFKDWYNKVLNLVPVPRIAKRFNLVEFKTKRKIETIDELKREIQDEAKRQKVQMLVEIRATKVQEEQTTKTRPPEPLEIAPLEPVPASLSFSTLISTPPTSRMRALSTYFSAENWMMNDWLIDFEDREGLVPWTDSQKVSQPLTEPQYTSSEDQVQISVQLHDQHKTPPELAMARASSKFFADFGAPSCWNAGEEFKRTPSLEYSHWTDNDLTEDLSISLEPGIFGWSDSSPIAPATCSPTLKFL</sequence>
<dbReference type="Proteomes" id="UP001163321">
    <property type="component" value="Chromosome 9"/>
</dbReference>
<proteinExistence type="predicted"/>
<organism evidence="1 2">
    <name type="scientific">Peronosclerospora sorghi</name>
    <dbReference type="NCBI Taxonomy" id="230839"/>
    <lineage>
        <taxon>Eukaryota</taxon>
        <taxon>Sar</taxon>
        <taxon>Stramenopiles</taxon>
        <taxon>Oomycota</taxon>
        <taxon>Peronosporomycetes</taxon>
        <taxon>Peronosporales</taxon>
        <taxon>Peronosporaceae</taxon>
        <taxon>Peronosclerospora</taxon>
    </lineage>
</organism>
<dbReference type="EMBL" id="CM047588">
    <property type="protein sequence ID" value="KAI9905493.1"/>
    <property type="molecule type" value="Genomic_DNA"/>
</dbReference>
<reference evidence="1 2" key="1">
    <citation type="journal article" date="2022" name="bioRxiv">
        <title>The genome of the oomycete Peronosclerospora sorghi, a cosmopolitan pathogen of maize and sorghum, is inflated with dispersed pseudogenes.</title>
        <authorList>
            <person name="Fletcher K."/>
            <person name="Martin F."/>
            <person name="Isakeit T."/>
            <person name="Cavanaugh K."/>
            <person name="Magill C."/>
            <person name="Michelmore R."/>
        </authorList>
    </citation>
    <scope>NUCLEOTIDE SEQUENCE [LARGE SCALE GENOMIC DNA]</scope>
    <source>
        <strain evidence="1">P6</strain>
    </source>
</reference>